<evidence type="ECO:0000256" key="11">
    <source>
        <dbReference type="ARBA" id="ARBA00023136"/>
    </source>
</evidence>
<proteinExistence type="inferred from homology"/>
<evidence type="ECO:0000256" key="9">
    <source>
        <dbReference type="ARBA" id="ARBA00023004"/>
    </source>
</evidence>
<evidence type="ECO:0000256" key="2">
    <source>
        <dbReference type="ARBA" id="ARBA00004370"/>
    </source>
</evidence>
<evidence type="ECO:0000256" key="8">
    <source>
        <dbReference type="ARBA" id="ARBA00023002"/>
    </source>
</evidence>
<evidence type="ECO:0000256" key="7">
    <source>
        <dbReference type="ARBA" id="ARBA00022989"/>
    </source>
</evidence>
<evidence type="ECO:0000256" key="3">
    <source>
        <dbReference type="ARBA" id="ARBA00010617"/>
    </source>
</evidence>
<evidence type="ECO:0000313" key="14">
    <source>
        <dbReference type="Proteomes" id="UP000759537"/>
    </source>
</evidence>
<accession>A0A9P5JX98</accession>
<dbReference type="Pfam" id="PF00067">
    <property type="entry name" value="p450"/>
    <property type="match status" value="1"/>
</dbReference>
<keyword evidence="4" id="KW-0349">Heme</keyword>
<evidence type="ECO:0000313" key="13">
    <source>
        <dbReference type="EMBL" id="KAF8469810.1"/>
    </source>
</evidence>
<comment type="cofactor">
    <cofactor evidence="1">
        <name>heme</name>
        <dbReference type="ChEBI" id="CHEBI:30413"/>
    </cofactor>
</comment>
<keyword evidence="10" id="KW-0503">Monooxygenase</keyword>
<dbReference type="AlphaFoldDB" id="A0A9P5JX98"/>
<dbReference type="PANTHER" id="PTHR46300:SF2">
    <property type="entry name" value="CYTOCHROME P450 MONOOXYGENASE ALNH-RELATED"/>
    <property type="match status" value="1"/>
</dbReference>
<keyword evidence="5" id="KW-0812">Transmembrane</keyword>
<evidence type="ECO:0000256" key="5">
    <source>
        <dbReference type="ARBA" id="ARBA00022692"/>
    </source>
</evidence>
<name>A0A9P5JX98_9AGAM</name>
<evidence type="ECO:0000256" key="10">
    <source>
        <dbReference type="ARBA" id="ARBA00023033"/>
    </source>
</evidence>
<dbReference type="PANTHER" id="PTHR46300">
    <property type="entry name" value="P450, PUTATIVE (EUROFUNG)-RELATED-RELATED"/>
    <property type="match status" value="1"/>
</dbReference>
<comment type="caution">
    <text evidence="13">The sequence shown here is derived from an EMBL/GenBank/DDBJ whole genome shotgun (WGS) entry which is preliminary data.</text>
</comment>
<keyword evidence="9" id="KW-0408">Iron</keyword>
<dbReference type="EMBL" id="WHVB01000027">
    <property type="protein sequence ID" value="KAF8469810.1"/>
    <property type="molecule type" value="Genomic_DNA"/>
</dbReference>
<reference evidence="13" key="1">
    <citation type="submission" date="2019-10" db="EMBL/GenBank/DDBJ databases">
        <authorList>
            <consortium name="DOE Joint Genome Institute"/>
            <person name="Kuo A."/>
            <person name="Miyauchi S."/>
            <person name="Kiss E."/>
            <person name="Drula E."/>
            <person name="Kohler A."/>
            <person name="Sanchez-Garcia M."/>
            <person name="Andreopoulos B."/>
            <person name="Barry K.W."/>
            <person name="Bonito G."/>
            <person name="Buee M."/>
            <person name="Carver A."/>
            <person name="Chen C."/>
            <person name="Cichocki N."/>
            <person name="Clum A."/>
            <person name="Culley D."/>
            <person name="Crous P.W."/>
            <person name="Fauchery L."/>
            <person name="Girlanda M."/>
            <person name="Hayes R."/>
            <person name="Keri Z."/>
            <person name="LaButti K."/>
            <person name="Lipzen A."/>
            <person name="Lombard V."/>
            <person name="Magnuson J."/>
            <person name="Maillard F."/>
            <person name="Morin E."/>
            <person name="Murat C."/>
            <person name="Nolan M."/>
            <person name="Ohm R."/>
            <person name="Pangilinan J."/>
            <person name="Pereira M."/>
            <person name="Perotto S."/>
            <person name="Peter M."/>
            <person name="Riley R."/>
            <person name="Sitrit Y."/>
            <person name="Stielow B."/>
            <person name="Szollosi G."/>
            <person name="Zifcakova L."/>
            <person name="Stursova M."/>
            <person name="Spatafora J.W."/>
            <person name="Tedersoo L."/>
            <person name="Vaario L.-M."/>
            <person name="Yamada A."/>
            <person name="Yan M."/>
            <person name="Wang P."/>
            <person name="Xu J."/>
            <person name="Bruns T."/>
            <person name="Baldrian P."/>
            <person name="Vilgalys R."/>
            <person name="Henrissat B."/>
            <person name="Grigoriev I.V."/>
            <person name="Hibbett D."/>
            <person name="Nagy L.G."/>
            <person name="Martin F.M."/>
        </authorList>
    </citation>
    <scope>NUCLEOTIDE SEQUENCE</scope>
    <source>
        <strain evidence="13">Prilba</strain>
    </source>
</reference>
<comment type="similarity">
    <text evidence="3">Belongs to the cytochrome P450 family.</text>
</comment>
<feature type="region of interest" description="Disordered" evidence="12">
    <location>
        <begin position="104"/>
        <end position="127"/>
    </location>
</feature>
<reference evidence="13" key="2">
    <citation type="journal article" date="2020" name="Nat. Commun.">
        <title>Large-scale genome sequencing of mycorrhizal fungi provides insights into the early evolution of symbiotic traits.</title>
        <authorList>
            <person name="Miyauchi S."/>
            <person name="Kiss E."/>
            <person name="Kuo A."/>
            <person name="Drula E."/>
            <person name="Kohler A."/>
            <person name="Sanchez-Garcia M."/>
            <person name="Morin E."/>
            <person name="Andreopoulos B."/>
            <person name="Barry K.W."/>
            <person name="Bonito G."/>
            <person name="Buee M."/>
            <person name="Carver A."/>
            <person name="Chen C."/>
            <person name="Cichocki N."/>
            <person name="Clum A."/>
            <person name="Culley D."/>
            <person name="Crous P.W."/>
            <person name="Fauchery L."/>
            <person name="Girlanda M."/>
            <person name="Hayes R.D."/>
            <person name="Keri Z."/>
            <person name="LaButti K."/>
            <person name="Lipzen A."/>
            <person name="Lombard V."/>
            <person name="Magnuson J."/>
            <person name="Maillard F."/>
            <person name="Murat C."/>
            <person name="Nolan M."/>
            <person name="Ohm R.A."/>
            <person name="Pangilinan J."/>
            <person name="Pereira M.F."/>
            <person name="Perotto S."/>
            <person name="Peter M."/>
            <person name="Pfister S."/>
            <person name="Riley R."/>
            <person name="Sitrit Y."/>
            <person name="Stielow J.B."/>
            <person name="Szollosi G."/>
            <person name="Zifcakova L."/>
            <person name="Stursova M."/>
            <person name="Spatafora J.W."/>
            <person name="Tedersoo L."/>
            <person name="Vaario L.M."/>
            <person name="Yamada A."/>
            <person name="Yan M."/>
            <person name="Wang P."/>
            <person name="Xu J."/>
            <person name="Bruns T."/>
            <person name="Baldrian P."/>
            <person name="Vilgalys R."/>
            <person name="Dunand C."/>
            <person name="Henrissat B."/>
            <person name="Grigoriev I.V."/>
            <person name="Hibbett D."/>
            <person name="Nagy L.G."/>
            <person name="Martin F.M."/>
        </authorList>
    </citation>
    <scope>NUCLEOTIDE SEQUENCE</scope>
    <source>
        <strain evidence="13">Prilba</strain>
    </source>
</reference>
<sequence>MWWLLAMVAHPEVQRRAQAELDSVVGRECLPTFADAPHLPYVRAIVKEVLRWRPAIERGMPHKTAADDWYERMFIPKGAACIANTWQCNHDRAVFGDDAEDFKPERHLDATGGGLLPGPEKRMGRDM</sequence>
<dbReference type="GO" id="GO:0005506">
    <property type="term" value="F:iron ion binding"/>
    <property type="evidence" value="ECO:0007669"/>
    <property type="project" value="InterPro"/>
</dbReference>
<dbReference type="GO" id="GO:0016020">
    <property type="term" value="C:membrane"/>
    <property type="evidence" value="ECO:0007669"/>
    <property type="project" value="UniProtKB-SubCell"/>
</dbReference>
<dbReference type="GO" id="GO:0004497">
    <property type="term" value="F:monooxygenase activity"/>
    <property type="evidence" value="ECO:0007669"/>
    <property type="project" value="UniProtKB-KW"/>
</dbReference>
<keyword evidence="11" id="KW-0472">Membrane</keyword>
<dbReference type="SUPFAM" id="SSF48264">
    <property type="entry name" value="Cytochrome P450"/>
    <property type="match status" value="1"/>
</dbReference>
<evidence type="ECO:0000256" key="12">
    <source>
        <dbReference type="SAM" id="MobiDB-lite"/>
    </source>
</evidence>
<dbReference type="InterPro" id="IPR050364">
    <property type="entry name" value="Cytochrome_P450_fung"/>
</dbReference>
<evidence type="ECO:0000256" key="1">
    <source>
        <dbReference type="ARBA" id="ARBA00001971"/>
    </source>
</evidence>
<dbReference type="GO" id="GO:0020037">
    <property type="term" value="F:heme binding"/>
    <property type="evidence" value="ECO:0007669"/>
    <property type="project" value="InterPro"/>
</dbReference>
<keyword evidence="7" id="KW-1133">Transmembrane helix</keyword>
<dbReference type="GO" id="GO:0016705">
    <property type="term" value="F:oxidoreductase activity, acting on paired donors, with incorporation or reduction of molecular oxygen"/>
    <property type="evidence" value="ECO:0007669"/>
    <property type="project" value="InterPro"/>
</dbReference>
<evidence type="ECO:0000256" key="4">
    <source>
        <dbReference type="ARBA" id="ARBA00022617"/>
    </source>
</evidence>
<protein>
    <submittedName>
        <fullName evidence="13">Cytochrome P450</fullName>
    </submittedName>
</protein>
<comment type="subcellular location">
    <subcellularLocation>
        <location evidence="2">Membrane</location>
    </subcellularLocation>
</comment>
<organism evidence="13 14">
    <name type="scientific">Russula ochroleuca</name>
    <dbReference type="NCBI Taxonomy" id="152965"/>
    <lineage>
        <taxon>Eukaryota</taxon>
        <taxon>Fungi</taxon>
        <taxon>Dikarya</taxon>
        <taxon>Basidiomycota</taxon>
        <taxon>Agaricomycotina</taxon>
        <taxon>Agaricomycetes</taxon>
        <taxon>Russulales</taxon>
        <taxon>Russulaceae</taxon>
        <taxon>Russula</taxon>
    </lineage>
</organism>
<dbReference type="Proteomes" id="UP000759537">
    <property type="component" value="Unassembled WGS sequence"/>
</dbReference>
<dbReference type="InterPro" id="IPR036396">
    <property type="entry name" value="Cyt_P450_sf"/>
</dbReference>
<keyword evidence="6" id="KW-0479">Metal-binding</keyword>
<dbReference type="InterPro" id="IPR001128">
    <property type="entry name" value="Cyt_P450"/>
</dbReference>
<dbReference type="OrthoDB" id="2789670at2759"/>
<dbReference type="Gene3D" id="1.10.630.10">
    <property type="entry name" value="Cytochrome P450"/>
    <property type="match status" value="1"/>
</dbReference>
<keyword evidence="14" id="KW-1185">Reference proteome</keyword>
<evidence type="ECO:0000256" key="6">
    <source>
        <dbReference type="ARBA" id="ARBA00022723"/>
    </source>
</evidence>
<gene>
    <name evidence="13" type="ORF">DFH94DRAFT_772583</name>
</gene>
<keyword evidence="8" id="KW-0560">Oxidoreductase</keyword>